<proteinExistence type="predicted"/>
<feature type="domain" description="G-protein coupled receptors family 1 profile" evidence="11">
    <location>
        <begin position="23"/>
        <end position="257"/>
    </location>
</feature>
<accession>A0AAD9PTH7</accession>
<dbReference type="AlphaFoldDB" id="A0AAD9PTH7"/>
<evidence type="ECO:0000256" key="4">
    <source>
        <dbReference type="ARBA" id="ARBA00022989"/>
    </source>
</evidence>
<evidence type="ECO:0000313" key="13">
    <source>
        <dbReference type="Proteomes" id="UP001249851"/>
    </source>
</evidence>
<dbReference type="InterPro" id="IPR017452">
    <property type="entry name" value="GPCR_Rhodpsn_7TM"/>
</dbReference>
<sequence length="291" mass="32807">MLDKTATAFVIIRATEAVLIIVGNSLAIFVFWTQTFRQRRACLLLINLSAADLLVGVAESLILATMKIPIQGQEGDATSPFLPFLIFASCTSIFFLALISLERVCAVLWPFRHRVSSLNIYVCCIITVWFTGVVFGVLLLLSLYLKEVNRGYVSVIIHICLFVSFLVTCISYVKIRRRVICTSREQNTFNTRNRLDASNARLSRTLFGVLAISFLLCLPASVVYIAKAFCQSCVPRLLSRTVGSLRLANSMVNPLVYSFKMPAFKNALGRLRRRWRQNIEIRPAQKEQRLA</sequence>
<dbReference type="GO" id="GO:0005886">
    <property type="term" value="C:plasma membrane"/>
    <property type="evidence" value="ECO:0007669"/>
    <property type="project" value="UniProtKB-SubCell"/>
</dbReference>
<reference evidence="12" key="1">
    <citation type="journal article" date="2023" name="G3 (Bethesda)">
        <title>Whole genome assembly and annotation of the endangered Caribbean coral Acropora cervicornis.</title>
        <authorList>
            <person name="Selwyn J.D."/>
            <person name="Vollmer S.V."/>
        </authorList>
    </citation>
    <scope>NUCLEOTIDE SEQUENCE</scope>
    <source>
        <strain evidence="12">K2</strain>
    </source>
</reference>
<name>A0AAD9PTH7_ACRCE</name>
<evidence type="ECO:0000256" key="3">
    <source>
        <dbReference type="ARBA" id="ARBA00022692"/>
    </source>
</evidence>
<keyword evidence="5" id="KW-0297">G-protein coupled receptor</keyword>
<evidence type="ECO:0000256" key="5">
    <source>
        <dbReference type="ARBA" id="ARBA00023040"/>
    </source>
</evidence>
<dbReference type="InterPro" id="IPR000276">
    <property type="entry name" value="GPCR_Rhodpsn"/>
</dbReference>
<dbReference type="Gene3D" id="1.20.1070.10">
    <property type="entry name" value="Rhodopsin 7-helix transmembrane proteins"/>
    <property type="match status" value="1"/>
</dbReference>
<evidence type="ECO:0000256" key="2">
    <source>
        <dbReference type="ARBA" id="ARBA00022475"/>
    </source>
</evidence>
<evidence type="ECO:0000256" key="1">
    <source>
        <dbReference type="ARBA" id="ARBA00004651"/>
    </source>
</evidence>
<feature type="transmembrane region" description="Helical" evidence="10">
    <location>
        <begin position="84"/>
        <end position="111"/>
    </location>
</feature>
<organism evidence="12 13">
    <name type="scientific">Acropora cervicornis</name>
    <name type="common">Staghorn coral</name>
    <dbReference type="NCBI Taxonomy" id="6130"/>
    <lineage>
        <taxon>Eukaryota</taxon>
        <taxon>Metazoa</taxon>
        <taxon>Cnidaria</taxon>
        <taxon>Anthozoa</taxon>
        <taxon>Hexacorallia</taxon>
        <taxon>Scleractinia</taxon>
        <taxon>Astrocoeniina</taxon>
        <taxon>Acroporidae</taxon>
        <taxon>Acropora</taxon>
    </lineage>
</organism>
<evidence type="ECO:0000259" key="11">
    <source>
        <dbReference type="PROSITE" id="PS50262"/>
    </source>
</evidence>
<keyword evidence="3 10" id="KW-0812">Transmembrane</keyword>
<protein>
    <submittedName>
        <fullName evidence="12">Glucose-dependent insulinotropic receptor</fullName>
    </submittedName>
</protein>
<feature type="transmembrane region" description="Helical" evidence="10">
    <location>
        <begin position="6"/>
        <end position="32"/>
    </location>
</feature>
<dbReference type="CDD" id="cd00637">
    <property type="entry name" value="7tm_classA_rhodopsin-like"/>
    <property type="match status" value="1"/>
</dbReference>
<keyword evidence="7 12" id="KW-0675">Receptor</keyword>
<dbReference type="Pfam" id="PF00001">
    <property type="entry name" value="7tm_1"/>
    <property type="match status" value="1"/>
</dbReference>
<evidence type="ECO:0000256" key="9">
    <source>
        <dbReference type="ARBA" id="ARBA00023224"/>
    </source>
</evidence>
<dbReference type="SUPFAM" id="SSF81321">
    <property type="entry name" value="Family A G protein-coupled receptor-like"/>
    <property type="match status" value="1"/>
</dbReference>
<dbReference type="PRINTS" id="PR00237">
    <property type="entry name" value="GPCRRHODOPSN"/>
</dbReference>
<dbReference type="PROSITE" id="PS50262">
    <property type="entry name" value="G_PROTEIN_RECEP_F1_2"/>
    <property type="match status" value="1"/>
</dbReference>
<evidence type="ECO:0000256" key="7">
    <source>
        <dbReference type="ARBA" id="ARBA00023170"/>
    </source>
</evidence>
<keyword evidence="9" id="KW-0807">Transducer</keyword>
<reference evidence="12" key="2">
    <citation type="journal article" date="2023" name="Science">
        <title>Genomic signatures of disease resistance in endangered staghorn corals.</title>
        <authorList>
            <person name="Vollmer S.V."/>
            <person name="Selwyn J.D."/>
            <person name="Despard B.A."/>
            <person name="Roesel C.L."/>
        </authorList>
    </citation>
    <scope>NUCLEOTIDE SEQUENCE</scope>
    <source>
        <strain evidence="12">K2</strain>
    </source>
</reference>
<dbReference type="EMBL" id="JARQWQ010000138">
    <property type="protein sequence ID" value="KAK2548775.1"/>
    <property type="molecule type" value="Genomic_DNA"/>
</dbReference>
<comment type="caution">
    <text evidence="12">The sequence shown here is derived from an EMBL/GenBank/DDBJ whole genome shotgun (WGS) entry which is preliminary data.</text>
</comment>
<keyword evidence="8" id="KW-0325">Glycoprotein</keyword>
<dbReference type="GO" id="GO:0004930">
    <property type="term" value="F:G protein-coupled receptor activity"/>
    <property type="evidence" value="ECO:0007669"/>
    <property type="project" value="UniProtKB-KW"/>
</dbReference>
<feature type="transmembrane region" description="Helical" evidence="10">
    <location>
        <begin position="151"/>
        <end position="173"/>
    </location>
</feature>
<feature type="transmembrane region" description="Helical" evidence="10">
    <location>
        <begin position="118"/>
        <end position="145"/>
    </location>
</feature>
<keyword evidence="13" id="KW-1185">Reference proteome</keyword>
<evidence type="ECO:0000256" key="10">
    <source>
        <dbReference type="SAM" id="Phobius"/>
    </source>
</evidence>
<keyword evidence="6 10" id="KW-0472">Membrane</keyword>
<comment type="subcellular location">
    <subcellularLocation>
        <location evidence="1">Cell membrane</location>
        <topology evidence="1">Multi-pass membrane protein</topology>
    </subcellularLocation>
</comment>
<gene>
    <name evidence="12" type="ORF">P5673_030917</name>
</gene>
<evidence type="ECO:0000256" key="6">
    <source>
        <dbReference type="ARBA" id="ARBA00023136"/>
    </source>
</evidence>
<dbReference type="Proteomes" id="UP001249851">
    <property type="component" value="Unassembled WGS sequence"/>
</dbReference>
<evidence type="ECO:0000256" key="8">
    <source>
        <dbReference type="ARBA" id="ARBA00023180"/>
    </source>
</evidence>
<dbReference type="PANTHER" id="PTHR24246">
    <property type="entry name" value="OLFACTORY RECEPTOR AND ADENOSINE RECEPTOR"/>
    <property type="match status" value="1"/>
</dbReference>
<feature type="transmembrane region" description="Helical" evidence="10">
    <location>
        <begin position="44"/>
        <end position="64"/>
    </location>
</feature>
<dbReference type="PANTHER" id="PTHR24246:SF27">
    <property type="entry name" value="ADENOSINE RECEPTOR, ISOFORM A"/>
    <property type="match status" value="1"/>
</dbReference>
<keyword evidence="4 10" id="KW-1133">Transmembrane helix</keyword>
<evidence type="ECO:0000313" key="12">
    <source>
        <dbReference type="EMBL" id="KAK2548775.1"/>
    </source>
</evidence>
<feature type="transmembrane region" description="Helical" evidence="10">
    <location>
        <begin position="206"/>
        <end position="226"/>
    </location>
</feature>
<keyword evidence="2" id="KW-1003">Cell membrane</keyword>